<dbReference type="Gene3D" id="3.40.50.300">
    <property type="entry name" value="P-loop containing nucleotide triphosphate hydrolases"/>
    <property type="match status" value="1"/>
</dbReference>
<keyword evidence="7" id="KW-1185">Reference proteome</keyword>
<dbReference type="InterPro" id="IPR003439">
    <property type="entry name" value="ABC_transporter-like_ATP-bd"/>
</dbReference>
<reference evidence="6 7" key="1">
    <citation type="submission" date="2020-04" db="EMBL/GenBank/DDBJ databases">
        <title>Novel Mycoplasma species detected in Phocoena phocoena (harbor porpoise) from the USA.</title>
        <authorList>
            <person name="Volokhov D.V."/>
        </authorList>
    </citation>
    <scope>NUCLEOTIDE SEQUENCE [LARGE SCALE GENOMIC DNA]</scope>
    <source>
        <strain evidence="6 7">C264-NAS</strain>
    </source>
</reference>
<accession>A0A858U1U5</accession>
<dbReference type="GO" id="GO:0005524">
    <property type="term" value="F:ATP binding"/>
    <property type="evidence" value="ECO:0007669"/>
    <property type="project" value="UniProtKB-KW"/>
</dbReference>
<keyword evidence="4 6" id="KW-0067">ATP-binding</keyword>
<dbReference type="Proteomes" id="UP000501728">
    <property type="component" value="Chromosome"/>
</dbReference>
<dbReference type="PANTHER" id="PTHR43790:SF9">
    <property type="entry name" value="GALACTOFURANOSE TRANSPORTER ATP-BINDING PROTEIN YTFR"/>
    <property type="match status" value="1"/>
</dbReference>
<dbReference type="RefSeq" id="WP_169580253.1">
    <property type="nucleotide sequence ID" value="NZ_CP051480.1"/>
</dbReference>
<keyword evidence="3" id="KW-0547">Nucleotide-binding</keyword>
<feature type="domain" description="ABC transporter" evidence="5">
    <location>
        <begin position="24"/>
        <end position="56"/>
    </location>
</feature>
<sequence length="62" mass="6949">MVNKKNIFQAKNIYKSVKGRFLIDNASFSVWENRIHILIGENGAGKSTLMKICTGSDLDFEG</sequence>
<keyword evidence="2" id="KW-0677">Repeat</keyword>
<evidence type="ECO:0000256" key="3">
    <source>
        <dbReference type="ARBA" id="ARBA00022741"/>
    </source>
</evidence>
<evidence type="ECO:0000313" key="6">
    <source>
        <dbReference type="EMBL" id="QJG66430.1"/>
    </source>
</evidence>
<evidence type="ECO:0000313" key="7">
    <source>
        <dbReference type="Proteomes" id="UP000501728"/>
    </source>
</evidence>
<dbReference type="GO" id="GO:0016887">
    <property type="term" value="F:ATP hydrolysis activity"/>
    <property type="evidence" value="ECO:0007669"/>
    <property type="project" value="InterPro"/>
</dbReference>
<dbReference type="SUPFAM" id="SSF52540">
    <property type="entry name" value="P-loop containing nucleoside triphosphate hydrolases"/>
    <property type="match status" value="1"/>
</dbReference>
<keyword evidence="1" id="KW-0813">Transport</keyword>
<gene>
    <name evidence="6" type="ORF">HGG64_01760</name>
</gene>
<evidence type="ECO:0000256" key="1">
    <source>
        <dbReference type="ARBA" id="ARBA00022448"/>
    </source>
</evidence>
<name>A0A858U1U5_9MOLU</name>
<evidence type="ECO:0000256" key="2">
    <source>
        <dbReference type="ARBA" id="ARBA00022737"/>
    </source>
</evidence>
<dbReference type="EMBL" id="CP051480">
    <property type="protein sequence ID" value="QJG66430.1"/>
    <property type="molecule type" value="Genomic_DNA"/>
</dbReference>
<organism evidence="6 7">
    <name type="scientific">Mycoplasma phocoeninasale</name>
    <dbReference type="NCBI Taxonomy" id="2726117"/>
    <lineage>
        <taxon>Bacteria</taxon>
        <taxon>Bacillati</taxon>
        <taxon>Mycoplasmatota</taxon>
        <taxon>Mollicutes</taxon>
        <taxon>Mycoplasmataceae</taxon>
        <taxon>Mycoplasma</taxon>
    </lineage>
</organism>
<dbReference type="KEGG" id="mphn:HGG64_01760"/>
<dbReference type="AlphaFoldDB" id="A0A858U1U5"/>
<dbReference type="InterPro" id="IPR027417">
    <property type="entry name" value="P-loop_NTPase"/>
</dbReference>
<evidence type="ECO:0000259" key="5">
    <source>
        <dbReference type="Pfam" id="PF00005"/>
    </source>
</evidence>
<proteinExistence type="predicted"/>
<evidence type="ECO:0000256" key="4">
    <source>
        <dbReference type="ARBA" id="ARBA00022840"/>
    </source>
</evidence>
<dbReference type="InterPro" id="IPR050107">
    <property type="entry name" value="ABC_carbohydrate_import_ATPase"/>
</dbReference>
<dbReference type="Pfam" id="PF00005">
    <property type="entry name" value="ABC_tran"/>
    <property type="match status" value="1"/>
</dbReference>
<dbReference type="PANTHER" id="PTHR43790">
    <property type="entry name" value="CARBOHYDRATE TRANSPORT ATP-BINDING PROTEIN MG119-RELATED"/>
    <property type="match status" value="1"/>
</dbReference>
<protein>
    <submittedName>
        <fullName evidence="6">ATP-binding cassette domain-containing protein</fullName>
    </submittedName>
</protein>